<feature type="repeat" description="WD" evidence="3">
    <location>
        <begin position="556"/>
        <end position="597"/>
    </location>
</feature>
<proteinExistence type="predicted"/>
<dbReference type="SUPFAM" id="SSF50978">
    <property type="entry name" value="WD40 repeat-like"/>
    <property type="match status" value="1"/>
</dbReference>
<dbReference type="SMART" id="SM00320">
    <property type="entry name" value="WD40"/>
    <property type="match status" value="7"/>
</dbReference>
<dbReference type="CDD" id="cd00200">
    <property type="entry name" value="WD40"/>
    <property type="match status" value="1"/>
</dbReference>
<feature type="repeat" description="WD" evidence="3">
    <location>
        <begin position="685"/>
        <end position="726"/>
    </location>
</feature>
<gene>
    <name evidence="5" type="ORF">JR316_000046</name>
</gene>
<accession>A0A8H8CPW0</accession>
<keyword evidence="2" id="KW-0677">Repeat</keyword>
<dbReference type="InterPro" id="IPR019775">
    <property type="entry name" value="WD40_repeat_CS"/>
</dbReference>
<dbReference type="AlphaFoldDB" id="A0A8H8CPW0"/>
<dbReference type="PRINTS" id="PR00320">
    <property type="entry name" value="GPROTEINBRPT"/>
</dbReference>
<keyword evidence="1 3" id="KW-0853">WD repeat</keyword>
<feature type="repeat" description="WD" evidence="3">
    <location>
        <begin position="642"/>
        <end position="683"/>
    </location>
</feature>
<reference evidence="5" key="1">
    <citation type="submission" date="2021-02" db="EMBL/GenBank/DDBJ databases">
        <title>Psilocybe cubensis genome.</title>
        <authorList>
            <person name="Mckernan K.J."/>
            <person name="Crawford S."/>
            <person name="Trippe A."/>
            <person name="Kane L.T."/>
            <person name="Mclaughlin S."/>
        </authorList>
    </citation>
    <scope>NUCLEOTIDE SEQUENCE [LARGE SCALE GENOMIC DNA]</scope>
    <source>
        <strain evidence="5">MGC-MH-2018</strain>
    </source>
</reference>
<dbReference type="PANTHER" id="PTHR19848:SF8">
    <property type="entry name" value="F-BOX AND WD REPEAT DOMAIN CONTAINING 7"/>
    <property type="match status" value="1"/>
</dbReference>
<dbReference type="Pfam" id="PF00400">
    <property type="entry name" value="WD40"/>
    <property type="match status" value="7"/>
</dbReference>
<feature type="repeat" description="WD" evidence="3">
    <location>
        <begin position="727"/>
        <end position="765"/>
    </location>
</feature>
<dbReference type="PANTHER" id="PTHR19848">
    <property type="entry name" value="WD40 REPEAT PROTEIN"/>
    <property type="match status" value="1"/>
</dbReference>
<protein>
    <recommendedName>
        <fullName evidence="4">T6SS Phospholipase effector Tle1-like catalytic domain-containing protein</fullName>
    </recommendedName>
</protein>
<organism evidence="5">
    <name type="scientific">Psilocybe cubensis</name>
    <name type="common">Psychedelic mushroom</name>
    <name type="synonym">Stropharia cubensis</name>
    <dbReference type="NCBI Taxonomy" id="181762"/>
    <lineage>
        <taxon>Eukaryota</taxon>
        <taxon>Fungi</taxon>
        <taxon>Dikarya</taxon>
        <taxon>Basidiomycota</taxon>
        <taxon>Agaricomycotina</taxon>
        <taxon>Agaricomycetes</taxon>
        <taxon>Agaricomycetidae</taxon>
        <taxon>Agaricales</taxon>
        <taxon>Agaricineae</taxon>
        <taxon>Strophariaceae</taxon>
        <taxon>Psilocybe</taxon>
    </lineage>
</organism>
<dbReference type="PROSITE" id="PS00678">
    <property type="entry name" value="WD_REPEATS_1"/>
    <property type="match status" value="4"/>
</dbReference>
<dbReference type="InterPro" id="IPR018712">
    <property type="entry name" value="Tle1-like_cat"/>
</dbReference>
<dbReference type="InterPro" id="IPR036322">
    <property type="entry name" value="WD40_repeat_dom_sf"/>
</dbReference>
<evidence type="ECO:0000313" key="5">
    <source>
        <dbReference type="EMBL" id="KAG5173391.1"/>
    </source>
</evidence>
<evidence type="ECO:0000256" key="3">
    <source>
        <dbReference type="PROSITE-ProRule" id="PRU00221"/>
    </source>
</evidence>
<evidence type="ECO:0000259" key="4">
    <source>
        <dbReference type="Pfam" id="PF09994"/>
    </source>
</evidence>
<dbReference type="InterPro" id="IPR020472">
    <property type="entry name" value="WD40_PAC1"/>
</dbReference>
<comment type="caution">
    <text evidence="5">The sequence shown here is derived from an EMBL/GenBank/DDBJ whole genome shotgun (WGS) entry which is preliminary data.</text>
</comment>
<feature type="domain" description="T6SS Phospholipase effector Tle1-like catalytic" evidence="4">
    <location>
        <begin position="24"/>
        <end position="193"/>
    </location>
</feature>
<dbReference type="PROSITE" id="PS50294">
    <property type="entry name" value="WD_REPEATS_REGION"/>
    <property type="match status" value="6"/>
</dbReference>
<evidence type="ECO:0000256" key="1">
    <source>
        <dbReference type="ARBA" id="ARBA00022574"/>
    </source>
</evidence>
<sequence length="765" mass="84077">MEKTEELGHWNTASCVHDTASTGRNLIVCIDGTDNQFGDKNTNVIELYNLILKGVEHNQRTWYNSGIGTYYISHKIDSAVAWNFEKTILGAYRWLSDNYEPGDRIFLFGFSRGAFQVRALSAMINKVGLIHKGNEMQIPFAYELYRNSDSGTTTDIGLRDASKTTRAARFKKAFSVDGVKVHFVGAWDTVSSIALDERRVKFLPEYAHSGRSPNNIPQSDDGKCAPHVLEVWFAGTHSDIGGGSVENPELDRSRPPLRWMVFEAGKFGLRTSVFDQELSPHQLTEVKESLTLNWWPLELLPHLGSARVIHAGQKIHNTVILTDKSDYVPKALPEGKDSQFWQQLRNDSTTQSDWLEQDLYKYAEGLVRKYRDTQDKVILVMLRQIAVSGDGIQAVCKSLYQSTCSDSAIEASCKVLLATRNILDMCPRDLKKSYSPQIRSLVSNMLLRGLVSIKEARQIIDSCADPCVHVLSGHEGSVCSVAFSPDGDVVASSSLDRSIRLWDIETGNELRCLSDPATYMTSVAFLDDGIRLVSGSYNAKIFTWNTKTGTIKGDPFEKHAEPVTSISASPVGTHLVSGSDDQTIRIWDMATGKTNSDPFQHCDGKILSIAFSPDGRSIVAGSSSGSVQIWDIKTGKSLTGQMTGHTGPVWSVAFSFDGNLVISGSSDKSIRIWNAITGQGVGNPLYGHKGWVSAVACSPSDERAVSASSDCTALVWDTKQMHRVGKLIGHKGKINSVAFGSNGRRLATGSSDRTVRIWDVTKTGL</sequence>
<feature type="repeat" description="WD" evidence="3">
    <location>
        <begin position="471"/>
        <end position="512"/>
    </location>
</feature>
<dbReference type="Pfam" id="PF09994">
    <property type="entry name" value="T6SS_Tle1-like_cat"/>
    <property type="match status" value="1"/>
</dbReference>
<dbReference type="EMBL" id="JAFIQS010000001">
    <property type="protein sequence ID" value="KAG5173391.1"/>
    <property type="molecule type" value="Genomic_DNA"/>
</dbReference>
<dbReference type="InterPro" id="IPR001680">
    <property type="entry name" value="WD40_rpt"/>
</dbReference>
<evidence type="ECO:0000256" key="2">
    <source>
        <dbReference type="ARBA" id="ARBA00022737"/>
    </source>
</evidence>
<dbReference type="PROSITE" id="PS50082">
    <property type="entry name" value="WD_REPEATS_2"/>
    <property type="match status" value="6"/>
</dbReference>
<name>A0A8H8CPW0_PSICU</name>
<feature type="repeat" description="WD" evidence="3">
    <location>
        <begin position="599"/>
        <end position="640"/>
    </location>
</feature>
<dbReference type="InterPro" id="IPR015943">
    <property type="entry name" value="WD40/YVTN_repeat-like_dom_sf"/>
</dbReference>
<dbReference type="Gene3D" id="2.130.10.10">
    <property type="entry name" value="YVTN repeat-like/Quinoprotein amine dehydrogenase"/>
    <property type="match status" value="3"/>
</dbReference>